<dbReference type="InterPro" id="IPR007694">
    <property type="entry name" value="DNA_helicase_DnaB-like_C"/>
</dbReference>
<dbReference type="Pfam" id="PF03796">
    <property type="entry name" value="DnaB_C"/>
    <property type="match status" value="1"/>
</dbReference>
<dbReference type="PANTHER" id="PTHR30153:SF2">
    <property type="entry name" value="REPLICATIVE DNA HELICASE"/>
    <property type="match status" value="1"/>
</dbReference>
<feature type="domain" description="SF4 helicase" evidence="1">
    <location>
        <begin position="28"/>
        <end position="202"/>
    </location>
</feature>
<dbReference type="SUPFAM" id="SSF52540">
    <property type="entry name" value="P-loop containing nucleoside triphosphate hydrolases"/>
    <property type="match status" value="1"/>
</dbReference>
<organism evidence="2 3">
    <name type="scientific">Solidesulfovibrio magneticus (strain ATCC 700980 / DSM 13731 / RS-1)</name>
    <name type="common">Desulfovibrio magneticus</name>
    <dbReference type="NCBI Taxonomy" id="573370"/>
    <lineage>
        <taxon>Bacteria</taxon>
        <taxon>Pseudomonadati</taxon>
        <taxon>Thermodesulfobacteriota</taxon>
        <taxon>Desulfovibrionia</taxon>
        <taxon>Desulfovibrionales</taxon>
        <taxon>Desulfovibrionaceae</taxon>
        <taxon>Solidesulfovibrio</taxon>
    </lineage>
</organism>
<dbReference type="GO" id="GO:0005829">
    <property type="term" value="C:cytosol"/>
    <property type="evidence" value="ECO:0007669"/>
    <property type="project" value="TreeGrafter"/>
</dbReference>
<dbReference type="GO" id="GO:0005524">
    <property type="term" value="F:ATP binding"/>
    <property type="evidence" value="ECO:0007669"/>
    <property type="project" value="InterPro"/>
</dbReference>
<dbReference type="EMBL" id="AP010906">
    <property type="protein sequence ID" value="BAH73485.1"/>
    <property type="molecule type" value="Genomic_DNA"/>
</dbReference>
<dbReference type="Proteomes" id="UP000009071">
    <property type="component" value="Plasmid pDMC2"/>
</dbReference>
<protein>
    <recommendedName>
        <fullName evidence="1">SF4 helicase domain-containing protein</fullName>
    </recommendedName>
</protein>
<dbReference type="InterPro" id="IPR027417">
    <property type="entry name" value="P-loop_NTPase"/>
</dbReference>
<dbReference type="HOGENOM" id="CLU_945709_0_0_7"/>
<dbReference type="OrthoDB" id="9861011at2"/>
<proteinExistence type="predicted"/>
<reference evidence="2 3" key="1">
    <citation type="journal article" date="2009" name="Genome Res.">
        <title>Whole genome sequence of Desulfovibrio magneticus strain RS-1 revealed common gene clusters in magnetotactic bacteria.</title>
        <authorList>
            <person name="Nakazawa H."/>
            <person name="Arakaki A."/>
            <person name="Narita-Yamada S."/>
            <person name="Yashiro I."/>
            <person name="Jinno K."/>
            <person name="Aoki N."/>
            <person name="Tsuruyama A."/>
            <person name="Okamura Y."/>
            <person name="Tanikawa S."/>
            <person name="Fujita N."/>
            <person name="Takeyama H."/>
            <person name="Matsunaga T."/>
        </authorList>
    </citation>
    <scope>NUCLEOTIDE SEQUENCE [LARGE SCALE GENOMIC DNA]</scope>
    <source>
        <strain evidence="3">ATCC 700980 / DSM 13731 / RS-1</strain>
    </source>
</reference>
<geneLocation type="plasmid" evidence="2 3">
    <name>pDMC2</name>
</geneLocation>
<keyword evidence="2" id="KW-0614">Plasmid</keyword>
<accession>C4XUN4</accession>
<keyword evidence="3" id="KW-1185">Reference proteome</keyword>
<sequence>MKSQLSDALSGVLDKIKCNPSLSDNKTGLSTGIEVLDVYFRGITPGEVTVISGQRRHQFSLILNIILNIGLNTDTSIYYFSLGLTKENFALKLLCCHTDVSMQKPYTGMCSNLELEALTKSARTIETSGIKLQATDELAIQNLRDTIIDIDKNDKKTKFIVVDFMQNINFNRDFSTEHLFMVHSIETIKDIAKDTNMPIVALYYEYEKEMSGQSQISGDDLVNLMHTDLDALILVNDTMSSGSSEDQDSDDPYLKIFFADKYGMRADFIIQYSPHSLKTVNKPSIEAPKLYEPG</sequence>
<evidence type="ECO:0000313" key="2">
    <source>
        <dbReference type="EMBL" id="BAH73485.1"/>
    </source>
</evidence>
<dbReference type="PANTHER" id="PTHR30153">
    <property type="entry name" value="REPLICATIVE DNA HELICASE DNAB"/>
    <property type="match status" value="1"/>
</dbReference>
<gene>
    <name evidence="2" type="ordered locus">DMR_p2_00040</name>
</gene>
<evidence type="ECO:0000259" key="1">
    <source>
        <dbReference type="Pfam" id="PF03796"/>
    </source>
</evidence>
<dbReference type="GO" id="GO:0003678">
    <property type="term" value="F:DNA helicase activity"/>
    <property type="evidence" value="ECO:0007669"/>
    <property type="project" value="InterPro"/>
</dbReference>
<dbReference type="Gene3D" id="3.40.50.300">
    <property type="entry name" value="P-loop containing nucleotide triphosphate hydrolases"/>
    <property type="match status" value="1"/>
</dbReference>
<dbReference type="RefSeq" id="WP_012749579.1">
    <property type="nucleotide sequence ID" value="NC_012795.1"/>
</dbReference>
<dbReference type="KEGG" id="dma:DMR_p2_00040"/>
<name>C4XUN4_SOLM1</name>
<evidence type="ECO:0000313" key="3">
    <source>
        <dbReference type="Proteomes" id="UP000009071"/>
    </source>
</evidence>
<dbReference type="GO" id="GO:0006260">
    <property type="term" value="P:DNA replication"/>
    <property type="evidence" value="ECO:0007669"/>
    <property type="project" value="InterPro"/>
</dbReference>
<dbReference type="AlphaFoldDB" id="C4XUN4"/>